<dbReference type="Pfam" id="PF13279">
    <property type="entry name" value="4HBT_2"/>
    <property type="match status" value="1"/>
</dbReference>
<dbReference type="PANTHER" id="PTHR31793">
    <property type="entry name" value="4-HYDROXYBENZOYL-COA THIOESTERASE FAMILY MEMBER"/>
    <property type="match status" value="1"/>
</dbReference>
<dbReference type="AlphaFoldDB" id="A0A2T1M2H4"/>
<comment type="catalytic activity">
    <reaction evidence="2">
        <text>1,4-dihydroxy-2-naphthoyl-CoA + H2O = 1,4-dihydroxy-2-naphthoate + CoA + H(+)</text>
        <dbReference type="Rhea" id="RHEA:26309"/>
        <dbReference type="ChEBI" id="CHEBI:11173"/>
        <dbReference type="ChEBI" id="CHEBI:15377"/>
        <dbReference type="ChEBI" id="CHEBI:15378"/>
        <dbReference type="ChEBI" id="CHEBI:57287"/>
        <dbReference type="ChEBI" id="CHEBI:58897"/>
        <dbReference type="EC" id="3.1.2.28"/>
    </reaction>
</comment>
<dbReference type="UniPathway" id="UPA01057">
    <property type="reaction ID" value="UER01033"/>
</dbReference>
<dbReference type="InterPro" id="IPR029069">
    <property type="entry name" value="HotDog_dom_sf"/>
</dbReference>
<dbReference type="GO" id="GO:0042372">
    <property type="term" value="P:phylloquinone biosynthetic process"/>
    <property type="evidence" value="ECO:0007669"/>
    <property type="project" value="UniProtKB-UniRule"/>
</dbReference>
<dbReference type="InterPro" id="IPR050563">
    <property type="entry name" value="4-hydroxybenzoyl-CoA_TE"/>
</dbReference>
<dbReference type="InterPro" id="IPR022829">
    <property type="entry name" value="DHNA_CoA_hydrolase"/>
</dbReference>
<dbReference type="Proteomes" id="UP000239001">
    <property type="component" value="Unassembled WGS sequence"/>
</dbReference>
<name>A0A2T1M2H4_9CHRO</name>
<dbReference type="UniPathway" id="UPA00995"/>
<evidence type="ECO:0000256" key="1">
    <source>
        <dbReference type="ARBA" id="ARBA00022801"/>
    </source>
</evidence>
<comment type="caution">
    <text evidence="3">The sequence shown here is derived from an EMBL/GenBank/DDBJ whole genome shotgun (WGS) entry which is preliminary data.</text>
</comment>
<proteinExistence type="inferred from homology"/>
<evidence type="ECO:0000313" key="3">
    <source>
        <dbReference type="EMBL" id="PSF38955.1"/>
    </source>
</evidence>
<organism evidence="3 4">
    <name type="scientific">Aphanothece hegewaldii CCALA 016</name>
    <dbReference type="NCBI Taxonomy" id="2107694"/>
    <lineage>
        <taxon>Bacteria</taxon>
        <taxon>Bacillati</taxon>
        <taxon>Cyanobacteriota</taxon>
        <taxon>Cyanophyceae</taxon>
        <taxon>Oscillatoriophycideae</taxon>
        <taxon>Chroococcales</taxon>
        <taxon>Aphanothecaceae</taxon>
        <taxon>Aphanothece</taxon>
    </lineage>
</organism>
<dbReference type="OrthoDB" id="9800856at2"/>
<dbReference type="Gene3D" id="3.10.129.10">
    <property type="entry name" value="Hotdog Thioesterase"/>
    <property type="match status" value="1"/>
</dbReference>
<keyword evidence="1 2" id="KW-0378">Hydrolase</keyword>
<dbReference type="EC" id="3.1.2.28" evidence="2"/>
<comment type="pathway">
    <text evidence="2">Quinol/quinone metabolism; 1,4-dihydroxy-2-naphthoate biosynthesis; 1,4-dihydroxy-2-naphthoate from chorismate: step 7/7.</text>
</comment>
<feature type="active site" evidence="2">
    <location>
        <position position="13"/>
    </location>
</feature>
<evidence type="ECO:0000313" key="4">
    <source>
        <dbReference type="Proteomes" id="UP000239001"/>
    </source>
</evidence>
<dbReference type="GO" id="GO:0047617">
    <property type="term" value="F:fatty acyl-CoA hydrolase activity"/>
    <property type="evidence" value="ECO:0007669"/>
    <property type="project" value="TreeGrafter"/>
</dbReference>
<reference evidence="3 4" key="1">
    <citation type="submission" date="2018-03" db="EMBL/GenBank/DDBJ databases">
        <title>The ancient ancestry and fast evolution of plastids.</title>
        <authorList>
            <person name="Moore K.R."/>
            <person name="Magnabosco C."/>
            <person name="Momper L."/>
            <person name="Gold D.A."/>
            <person name="Bosak T."/>
            <person name="Fournier G.P."/>
        </authorList>
    </citation>
    <scope>NUCLEOTIDE SEQUENCE [LARGE SCALE GENOMIC DNA]</scope>
    <source>
        <strain evidence="3 4">CCALA 016</strain>
    </source>
</reference>
<dbReference type="HAMAP" id="MF_02101">
    <property type="entry name" value="DHNA_CoA_hydrolase"/>
    <property type="match status" value="1"/>
</dbReference>
<dbReference type="GO" id="GO:0061522">
    <property type="term" value="F:1,4-dihydroxy-2-naphthoyl-CoA thioesterase activity"/>
    <property type="evidence" value="ECO:0007669"/>
    <property type="project" value="UniProtKB-EC"/>
</dbReference>
<gene>
    <name evidence="3" type="ORF">C7H19_02560</name>
</gene>
<comment type="function">
    <text evidence="2">Catalyzes the hydrolysis of 1,4-dihydroxy-2-naphthoyl-CoA (DHNA-CoA) to 1,4-dihydroxy-2-naphthoate (DHNA), a reaction involved in phylloquinone (vitamin K1) biosynthesis.</text>
</comment>
<sequence>MFYDRTIRLADTDAAGVIYFASLLSICHEAYEACLEKTGISLQPFLKDASCAIPIVHAEIDFQRPIYYGDQIRITVTPQFLSETEFESEYLITKISEPETFALAKTRHVCIDPQKRRRMPLPTSIMAWLDTKN</sequence>
<protein>
    <recommendedName>
        <fullName evidence="2">1,4-dihydroxy-2-naphthoyl-CoA hydrolase</fullName>
        <shortName evidence="2">DHNA-CoA hydrolase</shortName>
        <ecNumber evidence="2">3.1.2.28</ecNumber>
    </recommendedName>
    <alternativeName>
        <fullName evidence="2">DHNA-CoA thioesterase</fullName>
    </alternativeName>
</protein>
<dbReference type="PANTHER" id="PTHR31793:SF37">
    <property type="entry name" value="ACYL-COA THIOESTER HYDROLASE YBGC"/>
    <property type="match status" value="1"/>
</dbReference>
<keyword evidence="4" id="KW-1185">Reference proteome</keyword>
<dbReference type="CDD" id="cd00586">
    <property type="entry name" value="4HBT"/>
    <property type="match status" value="1"/>
</dbReference>
<comment type="similarity">
    <text evidence="2">Belongs to the 4-hydroxybenzoyl-CoA thioesterase family. DHNA-CoA hydrolase subfamily.</text>
</comment>
<dbReference type="EMBL" id="PXOH01000002">
    <property type="protein sequence ID" value="PSF38955.1"/>
    <property type="molecule type" value="Genomic_DNA"/>
</dbReference>
<dbReference type="RefSeq" id="WP_106455320.1">
    <property type="nucleotide sequence ID" value="NZ_PXOH01000002.1"/>
</dbReference>
<dbReference type="SUPFAM" id="SSF54637">
    <property type="entry name" value="Thioesterase/thiol ester dehydrase-isomerase"/>
    <property type="match status" value="1"/>
</dbReference>
<comment type="pathway">
    <text evidence="2">Cofactor biosynthesis; phylloquinone biosynthesis.</text>
</comment>
<evidence type="ECO:0000256" key="2">
    <source>
        <dbReference type="HAMAP-Rule" id="MF_02101"/>
    </source>
</evidence>
<accession>A0A2T1M2H4</accession>
<reference evidence="3 4" key="2">
    <citation type="submission" date="2018-03" db="EMBL/GenBank/DDBJ databases">
        <authorList>
            <person name="Keele B.F."/>
        </authorList>
    </citation>
    <scope>NUCLEOTIDE SEQUENCE [LARGE SCALE GENOMIC DNA]</scope>
    <source>
        <strain evidence="3 4">CCALA 016</strain>
    </source>
</reference>